<accession>A0A4P7XHU0</accession>
<proteinExistence type="predicted"/>
<organism evidence="1 2">
    <name type="scientific">Hydrocarboniclastica marina</name>
    <dbReference type="NCBI Taxonomy" id="2259620"/>
    <lineage>
        <taxon>Bacteria</taxon>
        <taxon>Pseudomonadati</taxon>
        <taxon>Pseudomonadota</taxon>
        <taxon>Gammaproteobacteria</taxon>
        <taxon>Alteromonadales</taxon>
        <taxon>Alteromonadaceae</taxon>
        <taxon>Hydrocarboniclastica</taxon>
    </lineage>
</organism>
<reference evidence="1 2" key="1">
    <citation type="submission" date="2018-07" db="EMBL/GenBank/DDBJ databases">
        <title>Marsedoiliclastica nanhaica gen. nov. sp. nov., a novel marine hydrocarbonoclastic bacterium isolated from an in-situ enriched hydrocarbon-degrading consortium in deep-sea sediment.</title>
        <authorList>
            <person name="Dong C."/>
            <person name="Ma T."/>
            <person name="Liu R."/>
            <person name="Shao Z."/>
        </authorList>
    </citation>
    <scope>NUCLEOTIDE SEQUENCE [LARGE SCALE GENOMIC DNA]</scope>
    <source>
        <strain evidence="2">soil36-7</strain>
    </source>
</reference>
<keyword evidence="2" id="KW-1185">Reference proteome</keyword>
<dbReference type="AlphaFoldDB" id="A0A4P7XHU0"/>
<evidence type="ECO:0000313" key="2">
    <source>
        <dbReference type="Proteomes" id="UP000298049"/>
    </source>
</evidence>
<sequence>MKWLILIVIVVVVAVWLARGRKQNAVEDPNMKTVEKQDFYVNPDDKAVREARSESDRKS</sequence>
<protein>
    <submittedName>
        <fullName evidence="1">Uncharacterized protein</fullName>
    </submittedName>
</protein>
<evidence type="ECO:0000313" key="1">
    <source>
        <dbReference type="EMBL" id="QCF25397.1"/>
    </source>
</evidence>
<name>A0A4P7XHU0_9ALTE</name>
<dbReference type="EMBL" id="CP031093">
    <property type="protein sequence ID" value="QCF25397.1"/>
    <property type="molecule type" value="Genomic_DNA"/>
</dbReference>
<gene>
    <name evidence="1" type="ORF">soil367_05325</name>
</gene>
<dbReference type="RefSeq" id="WP_136547625.1">
    <property type="nucleotide sequence ID" value="NZ_CP031093.1"/>
</dbReference>
<dbReference type="Proteomes" id="UP000298049">
    <property type="component" value="Chromosome"/>
</dbReference>
<dbReference type="KEGG" id="hmi:soil367_05325"/>